<reference evidence="1 2" key="1">
    <citation type="submission" date="2014-04" db="EMBL/GenBank/DDBJ databases">
        <title>Draft genome sequence of Photobacterium halotolerans S2753: a solonamide, ngercheumicin and holomycin producer.</title>
        <authorList>
            <person name="Machado H.R."/>
            <person name="Gram L."/>
        </authorList>
    </citation>
    <scope>NUCLEOTIDE SEQUENCE [LARGE SCALE GENOMIC DNA]</scope>
    <source>
        <strain evidence="1 2">S2753</strain>
    </source>
</reference>
<gene>
    <name evidence="1" type="ORF">EA58_10900</name>
</gene>
<sequence length="68" mass="7879">MTSSEPSIQGASRSSPRFKAMSCVLMRRVNRPPVHLAMDYTYFLNLLFLNNHLKTHEFQAGQPRFHSK</sequence>
<organism evidence="1 2">
    <name type="scientific">Photobacterium galatheae</name>
    <dbReference type="NCBI Taxonomy" id="1654360"/>
    <lineage>
        <taxon>Bacteria</taxon>
        <taxon>Pseudomonadati</taxon>
        <taxon>Pseudomonadota</taxon>
        <taxon>Gammaproteobacteria</taxon>
        <taxon>Vibrionales</taxon>
        <taxon>Vibrionaceae</taxon>
        <taxon>Photobacterium</taxon>
    </lineage>
</organism>
<accession>A0A066RM48</accession>
<dbReference type="EMBL" id="JMIB01000021">
    <property type="protein sequence ID" value="KDM91525.1"/>
    <property type="molecule type" value="Genomic_DNA"/>
</dbReference>
<dbReference type="STRING" id="1654360.EA58_10900"/>
<dbReference type="AlphaFoldDB" id="A0A066RM48"/>
<protein>
    <submittedName>
        <fullName evidence="1">Uncharacterized protein</fullName>
    </submittedName>
</protein>
<proteinExistence type="predicted"/>
<dbReference type="Proteomes" id="UP000027192">
    <property type="component" value="Unassembled WGS sequence"/>
</dbReference>
<name>A0A066RM48_9GAMM</name>
<evidence type="ECO:0000313" key="2">
    <source>
        <dbReference type="Proteomes" id="UP000027192"/>
    </source>
</evidence>
<evidence type="ECO:0000313" key="1">
    <source>
        <dbReference type="EMBL" id="KDM91525.1"/>
    </source>
</evidence>
<comment type="caution">
    <text evidence="1">The sequence shown here is derived from an EMBL/GenBank/DDBJ whole genome shotgun (WGS) entry which is preliminary data.</text>
</comment>
<keyword evidence="2" id="KW-1185">Reference proteome</keyword>